<dbReference type="PROSITE" id="PS50181">
    <property type="entry name" value="FBOX"/>
    <property type="match status" value="1"/>
</dbReference>
<accession>E3N772</accession>
<keyword evidence="1" id="KW-0732">Signal</keyword>
<feature type="chain" id="PRO_5003176091" description="F-box domain-containing protein" evidence="1">
    <location>
        <begin position="20"/>
        <end position="327"/>
    </location>
</feature>
<dbReference type="Pfam" id="PF07735">
    <property type="entry name" value="FBA_2"/>
    <property type="match status" value="1"/>
</dbReference>
<name>E3N772_CAERE</name>
<feature type="domain" description="F-box" evidence="2">
    <location>
        <begin position="3"/>
        <end position="53"/>
    </location>
</feature>
<dbReference type="PANTHER" id="PTHR21503">
    <property type="entry name" value="F-BOX-CONTAINING HYPOTHETICAL PROTEIN C.ELEGANS"/>
    <property type="match status" value="1"/>
</dbReference>
<dbReference type="CTD" id="9813262"/>
<dbReference type="AlphaFoldDB" id="E3N772"/>
<evidence type="ECO:0000313" key="4">
    <source>
        <dbReference type="Proteomes" id="UP000008281"/>
    </source>
</evidence>
<dbReference type="EMBL" id="DS268546">
    <property type="protein sequence ID" value="EFO88449.1"/>
    <property type="molecule type" value="Genomic_DNA"/>
</dbReference>
<gene>
    <name evidence="3" type="ORF">CRE_10570</name>
</gene>
<feature type="signal peptide" evidence="1">
    <location>
        <begin position="1"/>
        <end position="19"/>
    </location>
</feature>
<dbReference type="GeneID" id="9813262"/>
<dbReference type="KEGG" id="crq:GCK72_016521"/>
<organism evidence="4">
    <name type="scientific">Caenorhabditis remanei</name>
    <name type="common">Caenorhabditis vulgaris</name>
    <dbReference type="NCBI Taxonomy" id="31234"/>
    <lineage>
        <taxon>Eukaryota</taxon>
        <taxon>Metazoa</taxon>
        <taxon>Ecdysozoa</taxon>
        <taxon>Nematoda</taxon>
        <taxon>Chromadorea</taxon>
        <taxon>Rhabditida</taxon>
        <taxon>Rhabditina</taxon>
        <taxon>Rhabditomorpha</taxon>
        <taxon>Rhabditoidea</taxon>
        <taxon>Rhabditidae</taxon>
        <taxon>Peloderinae</taxon>
        <taxon>Caenorhabditis</taxon>
    </lineage>
</organism>
<dbReference type="InterPro" id="IPR012885">
    <property type="entry name" value="F-box_Sdz-33"/>
</dbReference>
<dbReference type="Proteomes" id="UP000008281">
    <property type="component" value="Unassembled WGS sequence"/>
</dbReference>
<dbReference type="OrthoDB" id="5842403at2759"/>
<dbReference type="InterPro" id="IPR001810">
    <property type="entry name" value="F-box_dom"/>
</dbReference>
<dbReference type="Pfam" id="PF00646">
    <property type="entry name" value="F-box"/>
    <property type="match status" value="1"/>
</dbReference>
<dbReference type="PANTHER" id="PTHR21503:SF8">
    <property type="entry name" value="F-BOX ASSOCIATED DOMAIN-CONTAINING PROTEIN-RELATED"/>
    <property type="match status" value="1"/>
</dbReference>
<evidence type="ECO:0000256" key="1">
    <source>
        <dbReference type="SAM" id="SignalP"/>
    </source>
</evidence>
<evidence type="ECO:0000259" key="2">
    <source>
        <dbReference type="PROSITE" id="PS50181"/>
    </source>
</evidence>
<reference evidence="3" key="1">
    <citation type="submission" date="2007-07" db="EMBL/GenBank/DDBJ databases">
        <title>PCAP assembly of the Caenorhabditis remanei genome.</title>
        <authorList>
            <consortium name="The Caenorhabditis remanei Sequencing Consortium"/>
            <person name="Wilson R.K."/>
        </authorList>
    </citation>
    <scope>NUCLEOTIDE SEQUENCE [LARGE SCALE GENOMIC DNA]</scope>
    <source>
        <strain evidence="3">PB4641</strain>
    </source>
</reference>
<keyword evidence="4" id="KW-1185">Reference proteome</keyword>
<dbReference type="OMA" id="RIMTICV"/>
<protein>
    <recommendedName>
        <fullName evidence="2">F-box domain-containing protein</fullName>
    </recommendedName>
</protein>
<evidence type="ECO:0000313" key="3">
    <source>
        <dbReference type="EMBL" id="EFO88449.1"/>
    </source>
</evidence>
<dbReference type="InParanoid" id="E3N772"/>
<sequence length="327" mass="38366">MRKLKFLLLPILVIQEIVSMMNPFEILNLSMASSRIKNVVQLYSKHARYFYRIEFSERPSIDFTGTEDIWRYEITADRNRTEVEDYYQNSMRIMTICVFGKDILEEVKSWFKYIKEIFNIDGGLMVIINLDTFPGQNKAITDWVNSQTTWTRHCDIDGEKVRDDDVKYVLNTLNIRITLNIFANVSDNFRFEVPQFLSQLYIENGGWIKLNQLLEIDASEIFIRNTKLTRDELTVFFKNWMCMKSQIGLECFTAGIEKRDDVDTILDVPHENFGTETIRTFELKTQEIKLRGGSEIRRCDGTTAAIFVTTEPDRLVLAMIVVKKKMF</sequence>
<dbReference type="RefSeq" id="XP_003095732.2">
    <property type="nucleotide sequence ID" value="XM_003095684.2"/>
</dbReference>
<proteinExistence type="predicted"/>
<dbReference type="HOGENOM" id="CLU_028840_3_0_1"/>